<evidence type="ECO:0000256" key="1">
    <source>
        <dbReference type="SAM" id="Phobius"/>
    </source>
</evidence>
<keyword evidence="1" id="KW-0472">Membrane</keyword>
<sequence length="113" mass="12761">MFPQLTRSCACCCQFILANFLISSAHLTFCLPLTRLPSLVIQLVTLNDQRLSFLQARCPAHVHFLFLISTIISLTTVCSLIHLDVLANNFLWLQRSVISIAITICEFCPEVQH</sequence>
<accession>A0A6M2CI20</accession>
<dbReference type="AlphaFoldDB" id="A0A6M2CI20"/>
<protein>
    <submittedName>
        <fullName evidence="2">Uncharacterized protein</fullName>
    </submittedName>
</protein>
<keyword evidence="1" id="KW-0812">Transmembrane</keyword>
<proteinExistence type="predicted"/>
<evidence type="ECO:0000313" key="2">
    <source>
        <dbReference type="EMBL" id="NOV33301.1"/>
    </source>
</evidence>
<keyword evidence="1" id="KW-1133">Transmembrane helix</keyword>
<reference evidence="2" key="1">
    <citation type="submission" date="2019-09" db="EMBL/GenBank/DDBJ databases">
        <title>Organ-specific transcriptomic study of the physiology of the cattle tick, Rhipicephalus microplus.</title>
        <authorList>
            <person name="Tirloni L."/>
            <person name="Braz G."/>
            <person name="Gandara A.C.P."/>
            <person name="Sabadin G.A."/>
            <person name="da Silva R.M."/>
            <person name="Guizzo M.G."/>
            <person name="Machado J.A."/>
            <person name="Costa E.P."/>
            <person name="Gomes H.F."/>
            <person name="Moraes J."/>
            <person name="Mota M.B.S."/>
            <person name="Mesquita R.D."/>
            <person name="Alvarenga P.H."/>
            <person name="Alves F."/>
            <person name="Seixas A."/>
            <person name="da Fonseca R.N."/>
            <person name="Fogaca A."/>
            <person name="Logullo C."/>
            <person name="Tanaka A."/>
            <person name="Daffre S."/>
            <person name="Termignoni C."/>
            <person name="Vaz I.S.Jr."/>
            <person name="Oliveira P.L."/>
            <person name="Ribeiro J.M."/>
        </authorList>
    </citation>
    <scope>NUCLEOTIDE SEQUENCE</scope>
    <source>
        <strain evidence="2">Porto Alegre</strain>
    </source>
</reference>
<dbReference type="EMBL" id="GHWJ01000564">
    <property type="protein sequence ID" value="NOV33301.1"/>
    <property type="molecule type" value="Transcribed_RNA"/>
</dbReference>
<organism evidence="2">
    <name type="scientific">Rhipicephalus microplus</name>
    <name type="common">Cattle tick</name>
    <name type="synonym">Boophilus microplus</name>
    <dbReference type="NCBI Taxonomy" id="6941"/>
    <lineage>
        <taxon>Eukaryota</taxon>
        <taxon>Metazoa</taxon>
        <taxon>Ecdysozoa</taxon>
        <taxon>Arthropoda</taxon>
        <taxon>Chelicerata</taxon>
        <taxon>Arachnida</taxon>
        <taxon>Acari</taxon>
        <taxon>Parasitiformes</taxon>
        <taxon>Ixodida</taxon>
        <taxon>Ixodoidea</taxon>
        <taxon>Ixodidae</taxon>
        <taxon>Rhipicephalinae</taxon>
        <taxon>Rhipicephalus</taxon>
        <taxon>Boophilus</taxon>
    </lineage>
</organism>
<feature type="transmembrane region" description="Helical" evidence="1">
    <location>
        <begin position="64"/>
        <end position="86"/>
    </location>
</feature>
<name>A0A6M2CI20_RHIMP</name>